<dbReference type="InterPro" id="IPR054691">
    <property type="entry name" value="LeuA/HCS_post-cat"/>
</dbReference>
<evidence type="ECO:0000259" key="12">
    <source>
        <dbReference type="PROSITE" id="PS50089"/>
    </source>
</evidence>
<dbReference type="Gene3D" id="3.30.160.270">
    <property type="match status" value="1"/>
</dbReference>
<evidence type="ECO:0000256" key="4">
    <source>
        <dbReference type="ARBA" id="ARBA00012973"/>
    </source>
</evidence>
<dbReference type="PANTHER" id="PTHR10277:SF9">
    <property type="entry name" value="2-ISOPROPYLMALATE SYNTHASE 1, CHLOROPLASTIC-RELATED"/>
    <property type="match status" value="1"/>
</dbReference>
<gene>
    <name evidence="14" type="ORF">HU200_054390</name>
</gene>
<evidence type="ECO:0000259" key="13">
    <source>
        <dbReference type="PROSITE" id="PS50991"/>
    </source>
</evidence>
<protein>
    <recommendedName>
        <fullName evidence="4">2-isopropylmalate synthase</fullName>
        <ecNumber evidence="4">2.3.3.13</ecNumber>
    </recommendedName>
</protein>
<dbReference type="Gene3D" id="3.30.40.10">
    <property type="entry name" value="Zinc/RING finger domain, C3HC4 (zinc finger)"/>
    <property type="match status" value="2"/>
</dbReference>
<evidence type="ECO:0000256" key="10">
    <source>
        <dbReference type="PROSITE-ProRule" id="PRU00175"/>
    </source>
</evidence>
<comment type="similarity">
    <text evidence="3">Belongs to the alpha-IPM synthase/homocitrate synthase family. LeuA type 1 subfamily.</text>
</comment>
<dbReference type="SMART" id="SM00184">
    <property type="entry name" value="RING"/>
    <property type="match status" value="2"/>
</dbReference>
<dbReference type="InterPro" id="IPR002034">
    <property type="entry name" value="AIPM/Hcit_synth_CS"/>
</dbReference>
<dbReference type="FunFam" id="1.10.238.260:FF:000003">
    <property type="entry name" value="2-isopropylmalate synthase 1 chloroplastic"/>
    <property type="match status" value="1"/>
</dbReference>
<evidence type="ECO:0000256" key="8">
    <source>
        <dbReference type="ARBA" id="ARBA00022723"/>
    </source>
</evidence>
<keyword evidence="8" id="KW-0479">Metal-binding</keyword>
<feature type="compositionally biased region" description="Acidic residues" evidence="11">
    <location>
        <begin position="789"/>
        <end position="809"/>
    </location>
</feature>
<feature type="region of interest" description="Disordered" evidence="11">
    <location>
        <begin position="927"/>
        <end position="977"/>
    </location>
</feature>
<keyword evidence="15" id="KW-1185">Reference proteome</keyword>
<feature type="compositionally biased region" description="Low complexity" evidence="11">
    <location>
        <begin position="1"/>
        <end position="16"/>
    </location>
</feature>
<name>A0A835E6X4_9POAL</name>
<feature type="compositionally biased region" description="Polar residues" evidence="11">
    <location>
        <begin position="24"/>
        <end position="34"/>
    </location>
</feature>
<dbReference type="PANTHER" id="PTHR10277">
    <property type="entry name" value="HOMOCITRATE SYNTHASE-RELATED"/>
    <property type="match status" value="1"/>
</dbReference>
<feature type="domain" description="RING-type" evidence="12">
    <location>
        <begin position="736"/>
        <end position="777"/>
    </location>
</feature>
<dbReference type="FunFam" id="3.20.20.70:FF:000010">
    <property type="entry name" value="2-isopropylmalate synthase"/>
    <property type="match status" value="1"/>
</dbReference>
<keyword evidence="6" id="KW-0028">Amino-acid biosynthesis</keyword>
<dbReference type="CDD" id="cd07940">
    <property type="entry name" value="DRE_TIM_IPMS"/>
    <property type="match status" value="1"/>
</dbReference>
<dbReference type="EMBL" id="JACEFO010002347">
    <property type="protein sequence ID" value="KAF8664677.1"/>
    <property type="molecule type" value="Genomic_DNA"/>
</dbReference>
<feature type="region of interest" description="Disordered" evidence="11">
    <location>
        <begin position="1"/>
        <end position="37"/>
    </location>
</feature>
<dbReference type="SUPFAM" id="SSF110921">
    <property type="entry name" value="2-isopropylmalate synthase LeuA, allosteric (dimerisation) domain"/>
    <property type="match status" value="1"/>
</dbReference>
<dbReference type="InterPro" id="IPR001841">
    <property type="entry name" value="Znf_RING"/>
</dbReference>
<feature type="domain" description="RING-type" evidence="12">
    <location>
        <begin position="1041"/>
        <end position="1082"/>
    </location>
</feature>
<dbReference type="PROSITE" id="PS00815">
    <property type="entry name" value="AIPM_HOMOCIT_SYNTH_1"/>
    <property type="match status" value="1"/>
</dbReference>
<evidence type="ECO:0000256" key="11">
    <source>
        <dbReference type="SAM" id="MobiDB-lite"/>
    </source>
</evidence>
<dbReference type="FunFam" id="3.30.160.270:FF:000004">
    <property type="entry name" value="2-isopropylmalate synthase B"/>
    <property type="match status" value="1"/>
</dbReference>
<dbReference type="CDD" id="cd16454">
    <property type="entry name" value="RING-H2_PA-TM-RING"/>
    <property type="match status" value="1"/>
</dbReference>
<keyword evidence="10" id="KW-0863">Zinc-finger</keyword>
<evidence type="ECO:0000313" key="14">
    <source>
        <dbReference type="EMBL" id="KAF8664677.1"/>
    </source>
</evidence>
<comment type="caution">
    <text evidence="14">The sequence shown here is derived from an EMBL/GenBank/DDBJ whole genome shotgun (WGS) entry which is preliminary data.</text>
</comment>
<evidence type="ECO:0000256" key="5">
    <source>
        <dbReference type="ARBA" id="ARBA00022430"/>
    </source>
</evidence>
<dbReference type="EC" id="2.3.3.13" evidence="4"/>
<dbReference type="Pfam" id="PF22617">
    <property type="entry name" value="HCS_D2"/>
    <property type="match status" value="1"/>
</dbReference>
<dbReference type="Pfam" id="PF13639">
    <property type="entry name" value="zf-RING_2"/>
    <property type="match status" value="2"/>
</dbReference>
<proteinExistence type="inferred from homology"/>
<evidence type="ECO:0000256" key="7">
    <source>
        <dbReference type="ARBA" id="ARBA00022679"/>
    </source>
</evidence>
<dbReference type="GO" id="GO:0003852">
    <property type="term" value="F:2-isopropylmalate synthase activity"/>
    <property type="evidence" value="ECO:0007669"/>
    <property type="project" value="UniProtKB-EC"/>
</dbReference>
<feature type="region of interest" description="Disordered" evidence="11">
    <location>
        <begin position="787"/>
        <end position="839"/>
    </location>
</feature>
<dbReference type="SUPFAM" id="SSF57850">
    <property type="entry name" value="RING/U-box"/>
    <property type="match status" value="2"/>
</dbReference>
<organism evidence="14 15">
    <name type="scientific">Digitaria exilis</name>
    <dbReference type="NCBI Taxonomy" id="1010633"/>
    <lineage>
        <taxon>Eukaryota</taxon>
        <taxon>Viridiplantae</taxon>
        <taxon>Streptophyta</taxon>
        <taxon>Embryophyta</taxon>
        <taxon>Tracheophyta</taxon>
        <taxon>Spermatophyta</taxon>
        <taxon>Magnoliopsida</taxon>
        <taxon>Liliopsida</taxon>
        <taxon>Poales</taxon>
        <taxon>Poaceae</taxon>
        <taxon>PACMAD clade</taxon>
        <taxon>Panicoideae</taxon>
        <taxon>Panicodae</taxon>
        <taxon>Paniceae</taxon>
        <taxon>Anthephorinae</taxon>
        <taxon>Digitaria</taxon>
    </lineage>
</organism>
<dbReference type="AlphaFoldDB" id="A0A835E6X4"/>
<keyword evidence="7" id="KW-0808">Transferase</keyword>
<dbReference type="Proteomes" id="UP000636709">
    <property type="component" value="Unassembled WGS sequence"/>
</dbReference>
<evidence type="ECO:0000256" key="6">
    <source>
        <dbReference type="ARBA" id="ARBA00022605"/>
    </source>
</evidence>
<dbReference type="InterPro" id="IPR013785">
    <property type="entry name" value="Aldolase_TIM"/>
</dbReference>
<evidence type="ECO:0000256" key="1">
    <source>
        <dbReference type="ARBA" id="ARBA00000064"/>
    </source>
</evidence>
<evidence type="ECO:0000256" key="3">
    <source>
        <dbReference type="ARBA" id="ARBA00009396"/>
    </source>
</evidence>
<dbReference type="PROSITE" id="PS50991">
    <property type="entry name" value="PYR_CT"/>
    <property type="match status" value="1"/>
</dbReference>
<sequence length="1093" mass="117696">MASSLLSSSAKPFSLATKPPTPFATRSQSQSPTLSPRAAAPRFTYGLSTAAAALTARLCRALAHPIRASQQQPQPPQRRRPEYVPNRIDDPNYVRIFDTTLRDGEQSPGATMTSAEKLVVARQLARLGVDIIEAGFPASSPDDLDAVRSIAIEVGNTPVGDDGHVPVICGLSRCNKKDIDAAWEAVRHARRPRIHTFIATSEIHMQHKLRKTPEQVVAIAREMVAYARSLGCHDVEFSPEDAGRSNREFLYHILEEVIKAGATTLNIPDTVGYNLPYEFGKLIADIKANTPGIENAIISTHCQNDLGLATANTLAGARAGARQLEVTINGIGERAGNASLEEVQEHSGLIVQPHKAIVGANAFAHESGIHQDGMLKYKGTYEIISPDDIGLTRANEFGIVLGKLSGRHAVRSKLVELGYEINDKEFEDFFKRYKEVAEKKKRVTDEDIEALLSDEIFQPKVIWSLSDVQATCGTLGLSTATVKLIGPDGEEKIACSIGTGPVDAAYKAVDQIIQIPTVLREYGLTSVTEGIDAIATTRVVITGDVSINSKHALTGQSFNRSFSGSGASMDVVVSSVRAYLSALNKMCSFAGAVKASSEMDAAACDDDSASPTMAVDQLQAAEPPSIEPLPFTNMLRDFSHVLSHFTHSLPSSPSRRLPVHHQLRHGGGHLDDLVLVGFMRGGVWYNRDGEPVVDDDGAYSNGGFGAVPASEEAIAALPETTVGDGDGETKGKEAECAVCLEDYQVGDKLRTMPCSHGFHERCILPWLHVSRLCPLCRFALPAAAAEAESLVDEEEEDDDEGDTIEEDMEGGGGGDTSPVSNVEWEQPTPVSLLRSDPLPSESVDMTTEVILGRINELLQHILRELDGDMTAAAILRIKELLRQIVGELERAGLHRLSSTRTAGPDYVDLSDGRFVPASSEAMARLRETTAEETREDEECAMESAAAGGGGDASPPVSNGERVQPSPVSPVPSEGGGMTTEAILDRTIELARLILDAVDRRGLDPDLLRLSDGRLGAVVPASSEAMTHLRETTVAETREEECAVCWESYEEGDKMSAMPCSHAFHDGCIRRWLAISSLCPLCRFALQAQAGPED</sequence>
<dbReference type="InterPro" id="IPR013709">
    <property type="entry name" value="2-isopropylmalate_synth_dimer"/>
</dbReference>
<keyword evidence="9" id="KW-0100">Branched-chain amino acid biosynthesis</keyword>
<reference evidence="14" key="1">
    <citation type="submission" date="2020-07" db="EMBL/GenBank/DDBJ databases">
        <title>Genome sequence and genetic diversity analysis of an under-domesticated orphan crop, white fonio (Digitaria exilis).</title>
        <authorList>
            <person name="Bennetzen J.L."/>
            <person name="Chen S."/>
            <person name="Ma X."/>
            <person name="Wang X."/>
            <person name="Yssel A.E.J."/>
            <person name="Chaluvadi S.R."/>
            <person name="Johnson M."/>
            <person name="Gangashetty P."/>
            <person name="Hamidou F."/>
            <person name="Sanogo M.D."/>
            <person name="Zwaenepoel A."/>
            <person name="Wallace J."/>
            <person name="Van De Peer Y."/>
            <person name="Van Deynze A."/>
        </authorList>
    </citation>
    <scope>NUCLEOTIDE SEQUENCE</scope>
    <source>
        <tissue evidence="14">Leaves</tissue>
    </source>
</reference>
<dbReference type="Pfam" id="PF00682">
    <property type="entry name" value="HMGL-like"/>
    <property type="match status" value="1"/>
</dbReference>
<dbReference type="GO" id="GO:0009098">
    <property type="term" value="P:L-leucine biosynthetic process"/>
    <property type="evidence" value="ECO:0007669"/>
    <property type="project" value="UniProtKB-KW"/>
</dbReference>
<evidence type="ECO:0000256" key="2">
    <source>
        <dbReference type="ARBA" id="ARBA00004689"/>
    </source>
</evidence>
<dbReference type="Gene3D" id="3.20.20.70">
    <property type="entry name" value="Aldolase class I"/>
    <property type="match status" value="1"/>
</dbReference>
<dbReference type="InterPro" id="IPR013083">
    <property type="entry name" value="Znf_RING/FYVE/PHD"/>
</dbReference>
<dbReference type="InterPro" id="IPR050073">
    <property type="entry name" value="2-IPM_HCS-like"/>
</dbReference>
<dbReference type="GO" id="GO:0009507">
    <property type="term" value="C:chloroplast"/>
    <property type="evidence" value="ECO:0007669"/>
    <property type="project" value="TreeGrafter"/>
</dbReference>
<evidence type="ECO:0000313" key="15">
    <source>
        <dbReference type="Proteomes" id="UP000636709"/>
    </source>
</evidence>
<accession>A0A835E6X4</accession>
<dbReference type="SMART" id="SM00917">
    <property type="entry name" value="LeuA_dimer"/>
    <property type="match status" value="1"/>
</dbReference>
<feature type="region of interest" description="Disordered" evidence="11">
    <location>
        <begin position="65"/>
        <end position="87"/>
    </location>
</feature>
<dbReference type="Gene3D" id="1.10.238.260">
    <property type="match status" value="1"/>
</dbReference>
<keyword evidence="5" id="KW-0432">Leucine biosynthesis</keyword>
<evidence type="ECO:0000256" key="9">
    <source>
        <dbReference type="ARBA" id="ARBA00023304"/>
    </source>
</evidence>
<dbReference type="GO" id="GO:0008270">
    <property type="term" value="F:zinc ion binding"/>
    <property type="evidence" value="ECO:0007669"/>
    <property type="project" value="UniProtKB-KW"/>
</dbReference>
<dbReference type="Pfam" id="PF08502">
    <property type="entry name" value="LeuA_dimer"/>
    <property type="match status" value="1"/>
</dbReference>
<feature type="domain" description="Pyruvate carboxyltransferase" evidence="13">
    <location>
        <begin position="94"/>
        <end position="375"/>
    </location>
</feature>
<comment type="catalytic activity">
    <reaction evidence="1">
        <text>3-methyl-2-oxobutanoate + acetyl-CoA + H2O = (2S)-2-isopropylmalate + CoA + H(+)</text>
        <dbReference type="Rhea" id="RHEA:21524"/>
        <dbReference type="ChEBI" id="CHEBI:1178"/>
        <dbReference type="ChEBI" id="CHEBI:11851"/>
        <dbReference type="ChEBI" id="CHEBI:15377"/>
        <dbReference type="ChEBI" id="CHEBI:15378"/>
        <dbReference type="ChEBI" id="CHEBI:57287"/>
        <dbReference type="ChEBI" id="CHEBI:57288"/>
        <dbReference type="EC" id="2.3.3.13"/>
    </reaction>
</comment>
<dbReference type="SUPFAM" id="SSF51569">
    <property type="entry name" value="Aldolase"/>
    <property type="match status" value="1"/>
</dbReference>
<comment type="pathway">
    <text evidence="2">Amino-acid biosynthesis; L-leucine biosynthesis; L-leucine from 3-methyl-2-oxobutanoate: step 1/4.</text>
</comment>
<dbReference type="PROSITE" id="PS50089">
    <property type="entry name" value="ZF_RING_2"/>
    <property type="match status" value="2"/>
</dbReference>
<keyword evidence="10" id="KW-0862">Zinc</keyword>
<dbReference type="InterPro" id="IPR036230">
    <property type="entry name" value="LeuA_allosteric_dom_sf"/>
</dbReference>
<dbReference type="OrthoDB" id="21204at2759"/>
<dbReference type="InterPro" id="IPR000891">
    <property type="entry name" value="PYR_CT"/>
</dbReference>